<evidence type="ECO:0000259" key="6">
    <source>
        <dbReference type="PROSITE" id="PS50949"/>
    </source>
</evidence>
<dbReference type="Gene3D" id="3.40.640.10">
    <property type="entry name" value="Type I PLP-dependent aspartate aminotransferase-like (Major domain)"/>
    <property type="match status" value="1"/>
</dbReference>
<dbReference type="InterPro" id="IPR036390">
    <property type="entry name" value="WH_DNA-bd_sf"/>
</dbReference>
<dbReference type="GO" id="GO:0008483">
    <property type="term" value="F:transaminase activity"/>
    <property type="evidence" value="ECO:0007669"/>
    <property type="project" value="UniProtKB-KW"/>
</dbReference>
<proteinExistence type="inferred from homology"/>
<dbReference type="Proteomes" id="UP000183952">
    <property type="component" value="Unassembled WGS sequence"/>
</dbReference>
<evidence type="ECO:0000256" key="2">
    <source>
        <dbReference type="ARBA" id="ARBA00022898"/>
    </source>
</evidence>
<dbReference type="Pfam" id="PF00155">
    <property type="entry name" value="Aminotran_1_2"/>
    <property type="match status" value="1"/>
</dbReference>
<protein>
    <submittedName>
        <fullName evidence="7">DNA-binding transcriptional regulator, MocR family, contains an aminotransferase domain</fullName>
    </submittedName>
</protein>
<dbReference type="InterPro" id="IPR000524">
    <property type="entry name" value="Tscrpt_reg_HTH_GntR"/>
</dbReference>
<dbReference type="STRING" id="1121331.SAMN02745248_01643"/>
<dbReference type="InterPro" id="IPR015422">
    <property type="entry name" value="PyrdxlP-dep_Trfase_small"/>
</dbReference>
<keyword evidence="3" id="KW-0805">Transcription regulation</keyword>
<dbReference type="CDD" id="cd00609">
    <property type="entry name" value="AAT_like"/>
    <property type="match status" value="1"/>
</dbReference>
<evidence type="ECO:0000313" key="7">
    <source>
        <dbReference type="EMBL" id="SHK04559.1"/>
    </source>
</evidence>
<evidence type="ECO:0000256" key="4">
    <source>
        <dbReference type="ARBA" id="ARBA00023125"/>
    </source>
</evidence>
<dbReference type="PROSITE" id="PS50949">
    <property type="entry name" value="HTH_GNTR"/>
    <property type="match status" value="1"/>
</dbReference>
<dbReference type="AlphaFoldDB" id="A0A1M6P9E0"/>
<dbReference type="EMBL" id="FRAD01000012">
    <property type="protein sequence ID" value="SHK04559.1"/>
    <property type="molecule type" value="Genomic_DNA"/>
</dbReference>
<evidence type="ECO:0000256" key="5">
    <source>
        <dbReference type="ARBA" id="ARBA00023163"/>
    </source>
</evidence>
<dbReference type="InterPro" id="IPR015424">
    <property type="entry name" value="PyrdxlP-dep_Trfase"/>
</dbReference>
<evidence type="ECO:0000256" key="1">
    <source>
        <dbReference type="ARBA" id="ARBA00005384"/>
    </source>
</evidence>
<dbReference type="SMART" id="SM00345">
    <property type="entry name" value="HTH_GNTR"/>
    <property type="match status" value="1"/>
</dbReference>
<dbReference type="InterPro" id="IPR004839">
    <property type="entry name" value="Aminotransferase_I/II_large"/>
</dbReference>
<keyword evidence="5" id="KW-0804">Transcription</keyword>
<dbReference type="GO" id="GO:0003677">
    <property type="term" value="F:DNA binding"/>
    <property type="evidence" value="ECO:0007669"/>
    <property type="project" value="UniProtKB-KW"/>
</dbReference>
<feature type="domain" description="HTH gntR-type" evidence="6">
    <location>
        <begin position="16"/>
        <end position="84"/>
    </location>
</feature>
<dbReference type="GO" id="GO:0003700">
    <property type="term" value="F:DNA-binding transcription factor activity"/>
    <property type="evidence" value="ECO:0007669"/>
    <property type="project" value="InterPro"/>
</dbReference>
<dbReference type="SUPFAM" id="SSF46785">
    <property type="entry name" value="Winged helix' DNA-binding domain"/>
    <property type="match status" value="1"/>
</dbReference>
<dbReference type="InterPro" id="IPR015421">
    <property type="entry name" value="PyrdxlP-dep_Trfase_major"/>
</dbReference>
<dbReference type="InterPro" id="IPR036388">
    <property type="entry name" value="WH-like_DNA-bd_sf"/>
</dbReference>
<accession>A0A1M6P9E0</accession>
<dbReference type="PANTHER" id="PTHR46577">
    <property type="entry name" value="HTH-TYPE TRANSCRIPTIONAL REGULATORY PROTEIN GABR"/>
    <property type="match status" value="1"/>
</dbReference>
<dbReference type="Pfam" id="PF00392">
    <property type="entry name" value="GntR"/>
    <property type="match status" value="1"/>
</dbReference>
<keyword evidence="8" id="KW-1185">Reference proteome</keyword>
<sequence length="472" mass="55206">MENIMDKFNIIFQKDSPKYMQIAIHIEELIQRGMMEDRDKLPSIRKLSHYLGVNKDTVIMAYNKLCQHGVCYQKLGSGTYVKSPYNNRDYKKVYAQALKKLNLKHHSYIDFVGDSIREEFFPIEDFKKCINYIMDRDGAKAFLHNDAKGFEGLRKTINEAFWDNKYLPGDFLIISGAQQGIDLISRTLINSADNVVVESPTYNGALNVFNWRKANVIDIPLQEDGIDLDKFEKVLMKNDIKCFYTMSSLHNPTGICYSYEKKKRILELAEIYNFYILEDDYMSELIYHEKNENTSFKYLDNNNKVIYVKSFSKTFLPGIRLGYLLLPKELKEMVLNFKINTDISTSSIMQRALEVYIKKAYWKTHVKKLRTEYEKRYSFLVEIIQKELQEHLQYTESKGGLSVYLTIKNNMNSMELFEKGFKQGVVITPGVFFYKNPEDGYKHFKIGFARATEADMVTGLAVIKNIFNELKR</sequence>
<keyword evidence="4 7" id="KW-0238">DNA-binding</keyword>
<name>A0A1M6P9E0_9CLOT</name>
<reference evidence="7 8" key="1">
    <citation type="submission" date="2016-11" db="EMBL/GenBank/DDBJ databases">
        <authorList>
            <person name="Jaros S."/>
            <person name="Januszkiewicz K."/>
            <person name="Wedrychowicz H."/>
        </authorList>
    </citation>
    <scope>NUCLEOTIDE SEQUENCE [LARGE SCALE GENOMIC DNA]</scope>
    <source>
        <strain evidence="7 8">DSM 3090</strain>
    </source>
</reference>
<organism evidence="7 8">
    <name type="scientific">Hathewaya proteolytica DSM 3090</name>
    <dbReference type="NCBI Taxonomy" id="1121331"/>
    <lineage>
        <taxon>Bacteria</taxon>
        <taxon>Bacillati</taxon>
        <taxon>Bacillota</taxon>
        <taxon>Clostridia</taxon>
        <taxon>Eubacteriales</taxon>
        <taxon>Clostridiaceae</taxon>
        <taxon>Hathewaya</taxon>
    </lineage>
</organism>
<dbReference type="PANTHER" id="PTHR46577:SF1">
    <property type="entry name" value="HTH-TYPE TRANSCRIPTIONAL REGULATORY PROTEIN GABR"/>
    <property type="match status" value="1"/>
</dbReference>
<dbReference type="InterPro" id="IPR051446">
    <property type="entry name" value="HTH_trans_reg/aminotransferase"/>
</dbReference>
<keyword evidence="7" id="KW-0032">Aminotransferase</keyword>
<keyword evidence="7" id="KW-0808">Transferase</keyword>
<dbReference type="CDD" id="cd07377">
    <property type="entry name" value="WHTH_GntR"/>
    <property type="match status" value="1"/>
</dbReference>
<evidence type="ECO:0000256" key="3">
    <source>
        <dbReference type="ARBA" id="ARBA00023015"/>
    </source>
</evidence>
<comment type="similarity">
    <text evidence="1">In the C-terminal section; belongs to the class-I pyridoxal-phosphate-dependent aminotransferase family.</text>
</comment>
<dbReference type="GO" id="GO:0030170">
    <property type="term" value="F:pyridoxal phosphate binding"/>
    <property type="evidence" value="ECO:0007669"/>
    <property type="project" value="InterPro"/>
</dbReference>
<dbReference type="Gene3D" id="1.10.10.10">
    <property type="entry name" value="Winged helix-like DNA-binding domain superfamily/Winged helix DNA-binding domain"/>
    <property type="match status" value="1"/>
</dbReference>
<gene>
    <name evidence="7" type="ORF">SAMN02745248_01643</name>
</gene>
<evidence type="ECO:0000313" key="8">
    <source>
        <dbReference type="Proteomes" id="UP000183952"/>
    </source>
</evidence>
<dbReference type="SUPFAM" id="SSF53383">
    <property type="entry name" value="PLP-dependent transferases"/>
    <property type="match status" value="1"/>
</dbReference>
<dbReference type="Gene3D" id="3.90.1150.10">
    <property type="entry name" value="Aspartate Aminotransferase, domain 1"/>
    <property type="match status" value="1"/>
</dbReference>
<keyword evidence="2" id="KW-0663">Pyridoxal phosphate</keyword>